<dbReference type="Proteomes" id="UP001165960">
    <property type="component" value="Unassembled WGS sequence"/>
</dbReference>
<evidence type="ECO:0000313" key="1">
    <source>
        <dbReference type="EMBL" id="KAJ9082788.1"/>
    </source>
</evidence>
<dbReference type="EMBL" id="QTSX02001423">
    <property type="protein sequence ID" value="KAJ9082788.1"/>
    <property type="molecule type" value="Genomic_DNA"/>
</dbReference>
<sequence length="193" mass="22393">MSELSHISYPDQGEEDTYCQICRRFATSQTSQEEWERFTRHLEMTDRRQEFIVNEFNRLLKDWYRPTEGLALAEVQVHGGDARLVIGKLLEEFRLMQAQYKLLASQHPLLVKDSSSKPVPGYDPGHTLGTSDQEPHSKPVVKASWNCYQAALKDKMKTKSSLYITFFEHLKAEQGKTVSSIWDMEVRAPKKRK</sequence>
<keyword evidence="2" id="KW-1185">Reference proteome</keyword>
<reference evidence="1" key="1">
    <citation type="submission" date="2022-04" db="EMBL/GenBank/DDBJ databases">
        <title>Genome of the entomopathogenic fungus Entomophthora muscae.</title>
        <authorList>
            <person name="Elya C."/>
            <person name="Lovett B.R."/>
            <person name="Lee E."/>
            <person name="Macias A.M."/>
            <person name="Hajek A.E."/>
            <person name="De Bivort B.L."/>
            <person name="Kasson M.T."/>
            <person name="De Fine Licht H.H."/>
            <person name="Stajich J.E."/>
        </authorList>
    </citation>
    <scope>NUCLEOTIDE SEQUENCE</scope>
    <source>
        <strain evidence="1">Berkeley</strain>
    </source>
</reference>
<gene>
    <name evidence="1" type="ORF">DSO57_1001317</name>
</gene>
<proteinExistence type="predicted"/>
<name>A0ACC2U7F5_9FUNG</name>
<organism evidence="1 2">
    <name type="scientific">Entomophthora muscae</name>
    <dbReference type="NCBI Taxonomy" id="34485"/>
    <lineage>
        <taxon>Eukaryota</taxon>
        <taxon>Fungi</taxon>
        <taxon>Fungi incertae sedis</taxon>
        <taxon>Zoopagomycota</taxon>
        <taxon>Entomophthoromycotina</taxon>
        <taxon>Entomophthoromycetes</taxon>
        <taxon>Entomophthorales</taxon>
        <taxon>Entomophthoraceae</taxon>
        <taxon>Entomophthora</taxon>
    </lineage>
</organism>
<comment type="caution">
    <text evidence="1">The sequence shown here is derived from an EMBL/GenBank/DDBJ whole genome shotgun (WGS) entry which is preliminary data.</text>
</comment>
<evidence type="ECO:0000313" key="2">
    <source>
        <dbReference type="Proteomes" id="UP001165960"/>
    </source>
</evidence>
<protein>
    <submittedName>
        <fullName evidence="1">Uncharacterized protein</fullName>
    </submittedName>
</protein>
<accession>A0ACC2U7F5</accession>